<keyword evidence="18" id="KW-1185">Reference proteome</keyword>
<dbReference type="KEGG" id="sphi:TS85_00715"/>
<evidence type="ECO:0008006" key="19">
    <source>
        <dbReference type="Google" id="ProtNLM"/>
    </source>
</evidence>
<evidence type="ECO:0000256" key="3">
    <source>
        <dbReference type="ARBA" id="ARBA00022452"/>
    </source>
</evidence>
<evidence type="ECO:0000259" key="16">
    <source>
        <dbReference type="Pfam" id="PF07715"/>
    </source>
</evidence>
<comment type="similarity">
    <text evidence="12 13">Belongs to the TonB-dependent receptor family.</text>
</comment>
<sequence length="833" mass="89258">MALILPTLAIAAPDRTPPADTGKDKDAAQSEAKAPEPARQKALFSTGVAKGRDLLDSAISTSAIGEAEVTQIGARSLGEVLRSVPGFRVEATGDTTTVAYTIRGLPLTGFGSKNVQFQEDGLPVLEFGDLALTTPDTYLRPDLTLNRIESIRGGSASTFASNSPGGVINFISRTGEEEGGSVMLTAGLNYGEHRVDFDYGGRLSDNLRFNVGGFYRQGSGPRDPGYSAFKGGQVKLNITREFANGYVRVYAKLLDDRVPGFLEAPIKITGTNANPTYSNFPSFNIRNQVLYSNNTRAYATFNGDGNVETPDNAQGLHPISKSIGLEARFELSGWTFTERMRYSSNSATLAAIPAAFVAPAPLMAMIMGGPGATLSYGTGAKKGQVIADPATLNGNGLLVYGAQLYNRYRDQGNFINDFRGTRVWKLGAGDLTFTAGVYKSVQQVNMDSTSNAVLMEVNGTDTALIDVRTASGVPVTANGKTGYTVAPLGHLDSSRRDVEYDITAPYGSINYHIGKLAIGGSLRYDSGKVRGQLFGAALGGDRIGQIAYDINRDGAISVPETRVGVIPTDSPMALDYDYNYVSYSVGANYRVGPGLAFFGRYSRGARAAADTFFFTPSINVQTGTLANPADAYDVVRQSEMGVKYRSGNLALNLTGFLANAHDKNFQILNDANGQLYSAQIDRNYRAYGAEFEGSYFYGPWNLTAAATYTHARIRDDKDNPEFVDKTPRHQPKLIAQVAPSYVGKMFSAGGTVIYTGSSYAQDLNLLKMPAYTTVNAFVQIRPVDRVELMVTASNLFDTLGLVNVIQSAIPASGIGTATVINGRTVAGSIRFRF</sequence>
<keyword evidence="11 12" id="KW-0998">Cell outer membrane</keyword>
<feature type="compositionally biased region" description="Basic and acidic residues" evidence="14">
    <location>
        <begin position="21"/>
        <end position="38"/>
    </location>
</feature>
<dbReference type="InterPro" id="IPR000531">
    <property type="entry name" value="Beta-barrel_TonB"/>
</dbReference>
<dbReference type="Proteomes" id="UP000032300">
    <property type="component" value="Chromosome"/>
</dbReference>
<evidence type="ECO:0000256" key="2">
    <source>
        <dbReference type="ARBA" id="ARBA00022448"/>
    </source>
</evidence>
<dbReference type="Pfam" id="PF00593">
    <property type="entry name" value="TonB_dep_Rec_b-barrel"/>
    <property type="match status" value="1"/>
</dbReference>
<keyword evidence="6" id="KW-0732">Signal</keyword>
<protein>
    <recommendedName>
        <fullName evidence="19">TonB-dependent receptor</fullName>
    </recommendedName>
</protein>
<evidence type="ECO:0000313" key="17">
    <source>
        <dbReference type="EMBL" id="AJP70669.1"/>
    </source>
</evidence>
<dbReference type="Gene3D" id="2.170.130.10">
    <property type="entry name" value="TonB-dependent receptor, plug domain"/>
    <property type="match status" value="1"/>
</dbReference>
<dbReference type="RefSeq" id="WP_044329819.1">
    <property type="nucleotide sequence ID" value="NZ_CP010836.1"/>
</dbReference>
<evidence type="ECO:0000256" key="13">
    <source>
        <dbReference type="RuleBase" id="RU003357"/>
    </source>
</evidence>
<dbReference type="EMBL" id="CP010836">
    <property type="protein sequence ID" value="AJP70669.1"/>
    <property type="molecule type" value="Genomic_DNA"/>
</dbReference>
<dbReference type="GO" id="GO:0015344">
    <property type="term" value="F:siderophore uptake transmembrane transporter activity"/>
    <property type="evidence" value="ECO:0007669"/>
    <property type="project" value="TreeGrafter"/>
</dbReference>
<evidence type="ECO:0000256" key="5">
    <source>
        <dbReference type="ARBA" id="ARBA00022692"/>
    </source>
</evidence>
<gene>
    <name evidence="17" type="ORF">TS85_00715</name>
</gene>
<keyword evidence="9 13" id="KW-0798">TonB box</keyword>
<dbReference type="AlphaFoldDB" id="A0A7U5CUM5"/>
<feature type="domain" description="TonB-dependent receptor-like beta-barrel" evidence="15">
    <location>
        <begin position="400"/>
        <end position="795"/>
    </location>
</feature>
<dbReference type="InterPro" id="IPR039426">
    <property type="entry name" value="TonB-dep_rcpt-like"/>
</dbReference>
<reference evidence="17 18" key="1">
    <citation type="journal article" date="2015" name="Int. J. Syst. Evol. Microbiol.">
        <title>Sphingomonas hengshuiensis sp. nov., isolated from lake wetland.</title>
        <authorList>
            <person name="Wei S."/>
            <person name="Wang T."/>
            <person name="Liu H."/>
            <person name="Zhang C."/>
            <person name="Guo J."/>
            <person name="Wang Q."/>
            <person name="Liang K."/>
            <person name="Zhang Z."/>
        </authorList>
    </citation>
    <scope>NUCLEOTIDE SEQUENCE [LARGE SCALE GENOMIC DNA]</scope>
    <source>
        <strain evidence="17 18">WHSC-8</strain>
    </source>
</reference>
<dbReference type="Pfam" id="PF07715">
    <property type="entry name" value="Plug"/>
    <property type="match status" value="1"/>
</dbReference>
<feature type="domain" description="TonB-dependent receptor plug" evidence="16">
    <location>
        <begin position="54"/>
        <end position="167"/>
    </location>
</feature>
<keyword evidence="2 12" id="KW-0813">Transport</keyword>
<dbReference type="PROSITE" id="PS52016">
    <property type="entry name" value="TONB_DEPENDENT_REC_3"/>
    <property type="match status" value="1"/>
</dbReference>
<keyword evidence="10 12" id="KW-0472">Membrane</keyword>
<evidence type="ECO:0000256" key="14">
    <source>
        <dbReference type="SAM" id="MobiDB-lite"/>
    </source>
</evidence>
<keyword evidence="7" id="KW-0408">Iron</keyword>
<dbReference type="PANTHER" id="PTHR32552">
    <property type="entry name" value="FERRICHROME IRON RECEPTOR-RELATED"/>
    <property type="match status" value="1"/>
</dbReference>
<feature type="region of interest" description="Disordered" evidence="14">
    <location>
        <begin position="12"/>
        <end position="38"/>
    </location>
</feature>
<keyword evidence="3 12" id="KW-1134">Transmembrane beta strand</keyword>
<reference evidence="17 18" key="2">
    <citation type="submission" date="2015-02" db="EMBL/GenBank/DDBJ databases">
        <title>The complete genome of Sphingomonas hengshuiensis sp. WHSC-8 isolated from soil of Hengshui Lake.</title>
        <authorList>
            <person name="Wei S."/>
            <person name="Guo J."/>
            <person name="Su C."/>
            <person name="Wu R."/>
            <person name="Zhang Z."/>
            <person name="Liang K."/>
            <person name="Li H."/>
            <person name="Wang T."/>
            <person name="Liu H."/>
            <person name="Zhang C."/>
            <person name="Li Z."/>
            <person name="Wang Q."/>
            <person name="Meng J."/>
        </authorList>
    </citation>
    <scope>NUCLEOTIDE SEQUENCE [LARGE SCALE GENOMIC DNA]</scope>
    <source>
        <strain evidence="17 18">WHSC-8</strain>
    </source>
</reference>
<dbReference type="Gene3D" id="2.40.170.20">
    <property type="entry name" value="TonB-dependent receptor, beta-barrel domain"/>
    <property type="match status" value="1"/>
</dbReference>
<proteinExistence type="inferred from homology"/>
<keyword evidence="8" id="KW-0406">Ion transport</keyword>
<comment type="subcellular location">
    <subcellularLocation>
        <location evidence="1 12">Cell outer membrane</location>
        <topology evidence="1 12">Multi-pass membrane protein</topology>
    </subcellularLocation>
</comment>
<evidence type="ECO:0000256" key="8">
    <source>
        <dbReference type="ARBA" id="ARBA00023065"/>
    </source>
</evidence>
<evidence type="ECO:0000313" key="18">
    <source>
        <dbReference type="Proteomes" id="UP000032300"/>
    </source>
</evidence>
<evidence type="ECO:0000256" key="1">
    <source>
        <dbReference type="ARBA" id="ARBA00004571"/>
    </source>
</evidence>
<name>A0A7U5CUM5_9SPHN</name>
<evidence type="ECO:0000256" key="10">
    <source>
        <dbReference type="ARBA" id="ARBA00023136"/>
    </source>
</evidence>
<keyword evidence="5 12" id="KW-0812">Transmembrane</keyword>
<dbReference type="InterPro" id="IPR037066">
    <property type="entry name" value="Plug_dom_sf"/>
</dbReference>
<evidence type="ECO:0000256" key="12">
    <source>
        <dbReference type="PROSITE-ProRule" id="PRU01360"/>
    </source>
</evidence>
<dbReference type="PANTHER" id="PTHR32552:SF89">
    <property type="entry name" value="CATECHOLATE SIDEROPHORE RECEPTOR FIU"/>
    <property type="match status" value="1"/>
</dbReference>
<accession>A0A7U5CUM5</accession>
<dbReference type="OrthoDB" id="7277632at2"/>
<evidence type="ECO:0000256" key="7">
    <source>
        <dbReference type="ARBA" id="ARBA00023004"/>
    </source>
</evidence>
<evidence type="ECO:0000259" key="15">
    <source>
        <dbReference type="Pfam" id="PF00593"/>
    </source>
</evidence>
<dbReference type="InterPro" id="IPR012910">
    <property type="entry name" value="Plug_dom"/>
</dbReference>
<evidence type="ECO:0000256" key="9">
    <source>
        <dbReference type="ARBA" id="ARBA00023077"/>
    </source>
</evidence>
<dbReference type="GO" id="GO:0009279">
    <property type="term" value="C:cell outer membrane"/>
    <property type="evidence" value="ECO:0007669"/>
    <property type="project" value="UniProtKB-SubCell"/>
</dbReference>
<evidence type="ECO:0000256" key="6">
    <source>
        <dbReference type="ARBA" id="ARBA00022729"/>
    </source>
</evidence>
<dbReference type="InterPro" id="IPR036942">
    <property type="entry name" value="Beta-barrel_TonB_sf"/>
</dbReference>
<evidence type="ECO:0000256" key="4">
    <source>
        <dbReference type="ARBA" id="ARBA00022496"/>
    </source>
</evidence>
<evidence type="ECO:0000256" key="11">
    <source>
        <dbReference type="ARBA" id="ARBA00023237"/>
    </source>
</evidence>
<dbReference type="SUPFAM" id="SSF56935">
    <property type="entry name" value="Porins"/>
    <property type="match status" value="1"/>
</dbReference>
<organism evidence="17 18">
    <name type="scientific">Sphingomonas hengshuiensis</name>
    <dbReference type="NCBI Taxonomy" id="1609977"/>
    <lineage>
        <taxon>Bacteria</taxon>
        <taxon>Pseudomonadati</taxon>
        <taxon>Pseudomonadota</taxon>
        <taxon>Alphaproteobacteria</taxon>
        <taxon>Sphingomonadales</taxon>
        <taxon>Sphingomonadaceae</taxon>
        <taxon>Sphingomonas</taxon>
    </lineage>
</organism>
<keyword evidence="4" id="KW-0410">Iron transport</keyword>